<evidence type="ECO:0000256" key="1">
    <source>
        <dbReference type="SAM" id="Phobius"/>
    </source>
</evidence>
<feature type="transmembrane region" description="Helical" evidence="1">
    <location>
        <begin position="42"/>
        <end position="63"/>
    </location>
</feature>
<dbReference type="KEGG" id="csol:105368364"/>
<organism evidence="2 3">
    <name type="scientific">Ceratosolen solmsi marchali</name>
    <dbReference type="NCBI Taxonomy" id="326594"/>
    <lineage>
        <taxon>Eukaryota</taxon>
        <taxon>Metazoa</taxon>
        <taxon>Ecdysozoa</taxon>
        <taxon>Arthropoda</taxon>
        <taxon>Hexapoda</taxon>
        <taxon>Insecta</taxon>
        <taxon>Pterygota</taxon>
        <taxon>Neoptera</taxon>
        <taxon>Endopterygota</taxon>
        <taxon>Hymenoptera</taxon>
        <taxon>Apocrita</taxon>
        <taxon>Proctotrupomorpha</taxon>
        <taxon>Chalcidoidea</taxon>
        <taxon>Agaonidae</taxon>
        <taxon>Agaoninae</taxon>
        <taxon>Ceratosolen</taxon>
    </lineage>
</organism>
<evidence type="ECO:0000313" key="3">
    <source>
        <dbReference type="RefSeq" id="XP_011505671.1"/>
    </source>
</evidence>
<keyword evidence="2" id="KW-1185">Reference proteome</keyword>
<evidence type="ECO:0000313" key="2">
    <source>
        <dbReference type="Proteomes" id="UP000695007"/>
    </source>
</evidence>
<keyword evidence="1" id="KW-0812">Transmembrane</keyword>
<dbReference type="Proteomes" id="UP000695007">
    <property type="component" value="Unplaced"/>
</dbReference>
<reference evidence="3" key="1">
    <citation type="submission" date="2025-08" db="UniProtKB">
        <authorList>
            <consortium name="RefSeq"/>
        </authorList>
    </citation>
    <scope>IDENTIFICATION</scope>
</reference>
<dbReference type="GeneID" id="105368364"/>
<sequence length="285" mass="32856">LTELCFVFFYSKGKPFAIEEGPSSIQISHANGTRRATNYFKLFKWFVAINILILLLFCGYALWNLYQLENALQAREDAINLNRYFDRYDPNSIKKTTTIGDINVADFDSSVIISDFHEWQQSILSNLENLQDDVSYNLKFLLHTITSIVKNFANNDKARTIGRVLVVQNITNSSMPNGKLITANLTDFEIHILKEFINLTMLENKGMRRSRFTRAPRNNNIETACNFQLSFDAKDEKLISLSIKSDEKDMPIGINNDISNLSKNDNKDDLRKCIINILYKPFNRL</sequence>
<accession>A0AAJ6YWI4</accession>
<keyword evidence="1" id="KW-0472">Membrane</keyword>
<gene>
    <name evidence="3" type="primary">LOC105368364</name>
</gene>
<keyword evidence="1" id="KW-1133">Transmembrane helix</keyword>
<proteinExistence type="predicted"/>
<dbReference type="AlphaFoldDB" id="A0AAJ6YWI4"/>
<dbReference type="RefSeq" id="XP_011505671.1">
    <property type="nucleotide sequence ID" value="XM_011507369.1"/>
</dbReference>
<name>A0AAJ6YWI4_9HYME</name>
<protein>
    <submittedName>
        <fullName evidence="3">Uncharacterized protein LOC105368364</fullName>
    </submittedName>
</protein>
<feature type="non-terminal residue" evidence="3">
    <location>
        <position position="1"/>
    </location>
</feature>